<comment type="caution">
    <text evidence="2">The sequence shown here is derived from an EMBL/GenBank/DDBJ whole genome shotgun (WGS) entry which is preliminary data.</text>
</comment>
<protein>
    <submittedName>
        <fullName evidence="2">Uncharacterized protein</fullName>
    </submittedName>
</protein>
<feature type="signal peptide" evidence="1">
    <location>
        <begin position="1"/>
        <end position="20"/>
    </location>
</feature>
<evidence type="ECO:0000313" key="2">
    <source>
        <dbReference type="EMBL" id="KAK2155530.1"/>
    </source>
</evidence>
<keyword evidence="3" id="KW-1185">Reference proteome</keyword>
<feature type="chain" id="PRO_5042178294" evidence="1">
    <location>
        <begin position="21"/>
        <end position="161"/>
    </location>
</feature>
<dbReference type="EMBL" id="JAODUP010000237">
    <property type="protein sequence ID" value="KAK2155530.1"/>
    <property type="molecule type" value="Genomic_DNA"/>
</dbReference>
<organism evidence="2 3">
    <name type="scientific">Paralvinella palmiformis</name>
    <dbReference type="NCBI Taxonomy" id="53620"/>
    <lineage>
        <taxon>Eukaryota</taxon>
        <taxon>Metazoa</taxon>
        <taxon>Spiralia</taxon>
        <taxon>Lophotrochozoa</taxon>
        <taxon>Annelida</taxon>
        <taxon>Polychaeta</taxon>
        <taxon>Sedentaria</taxon>
        <taxon>Canalipalpata</taxon>
        <taxon>Terebellida</taxon>
        <taxon>Terebelliformia</taxon>
        <taxon>Alvinellidae</taxon>
        <taxon>Paralvinella</taxon>
    </lineage>
</organism>
<evidence type="ECO:0000313" key="3">
    <source>
        <dbReference type="Proteomes" id="UP001208570"/>
    </source>
</evidence>
<sequence>MFVVRHIVILLCVVVTGTWGRRPFFGFGLPPMGPEKASSCPANNLEKLTIIGQNLLPLLGQAGDNWRNIMDPICDCGSHFLWPACFWYRVFKFWPVEKLYDFMAKRLKMDRELKIVDGSTTECWQEFLAQICPCSGGKLEIILRRDDFSEEMKPIKSAFSD</sequence>
<dbReference type="AlphaFoldDB" id="A0AAD9N3N0"/>
<name>A0AAD9N3N0_9ANNE</name>
<proteinExistence type="predicted"/>
<keyword evidence="1" id="KW-0732">Signal</keyword>
<accession>A0AAD9N3N0</accession>
<dbReference type="Proteomes" id="UP001208570">
    <property type="component" value="Unassembled WGS sequence"/>
</dbReference>
<reference evidence="2" key="1">
    <citation type="journal article" date="2023" name="Mol. Biol. Evol.">
        <title>Third-Generation Sequencing Reveals the Adaptive Role of the Epigenome in Three Deep-Sea Polychaetes.</title>
        <authorList>
            <person name="Perez M."/>
            <person name="Aroh O."/>
            <person name="Sun Y."/>
            <person name="Lan Y."/>
            <person name="Juniper S.K."/>
            <person name="Young C.R."/>
            <person name="Angers B."/>
            <person name="Qian P.Y."/>
        </authorList>
    </citation>
    <scope>NUCLEOTIDE SEQUENCE</scope>
    <source>
        <strain evidence="2">P08H-3</strain>
    </source>
</reference>
<gene>
    <name evidence="2" type="ORF">LSH36_237g01012</name>
</gene>
<evidence type="ECO:0000256" key="1">
    <source>
        <dbReference type="SAM" id="SignalP"/>
    </source>
</evidence>